<dbReference type="InterPro" id="IPR004473">
    <property type="entry name" value="Restrct_endonuc_typeI_HsdR"/>
</dbReference>
<dbReference type="InterPro" id="IPR027417">
    <property type="entry name" value="P-loop_NTPase"/>
</dbReference>
<dbReference type="InterPro" id="IPR055180">
    <property type="entry name" value="HsdR_RecA-like_helicase_dom_2"/>
</dbReference>
<keyword evidence="8 10" id="KW-0067">ATP-binding</keyword>
<evidence type="ECO:0000256" key="1">
    <source>
        <dbReference type="ARBA" id="ARBA00000851"/>
    </source>
</evidence>
<dbReference type="EC" id="3.1.21.3" evidence="10"/>
<gene>
    <name evidence="12" type="ORF">ACFPN9_01845</name>
</gene>
<evidence type="ECO:0000256" key="2">
    <source>
        <dbReference type="ARBA" id="ARBA00008598"/>
    </source>
</evidence>
<dbReference type="PROSITE" id="PS51192">
    <property type="entry name" value="HELICASE_ATP_BIND_1"/>
    <property type="match status" value="1"/>
</dbReference>
<proteinExistence type="inferred from homology"/>
<dbReference type="CDD" id="cd18800">
    <property type="entry name" value="SF2_C_EcoR124I-like"/>
    <property type="match status" value="1"/>
</dbReference>
<dbReference type="InterPro" id="IPR007409">
    <property type="entry name" value="Restrct_endonuc_type1_HsdR_N"/>
</dbReference>
<dbReference type="RefSeq" id="WP_377815080.1">
    <property type="nucleotide sequence ID" value="NZ_JBHSLU010000004.1"/>
</dbReference>
<comment type="function">
    <text evidence="10">Subunit R is required for both nuclease and ATPase activities, but not for modification.</text>
</comment>
<comment type="caution">
    <text evidence="12">The sequence shown here is derived from an EMBL/GenBank/DDBJ whole genome shotgun (WGS) entry which is preliminary data.</text>
</comment>
<dbReference type="Pfam" id="PF22679">
    <property type="entry name" value="T1R_D3-like"/>
    <property type="match status" value="1"/>
</dbReference>
<dbReference type="NCBIfam" id="TIGR00348">
    <property type="entry name" value="hsdR"/>
    <property type="match status" value="1"/>
</dbReference>
<keyword evidence="7 10" id="KW-0378">Hydrolase</keyword>
<evidence type="ECO:0000256" key="9">
    <source>
        <dbReference type="ARBA" id="ARBA00023125"/>
    </source>
</evidence>
<dbReference type="Pfam" id="PF04313">
    <property type="entry name" value="HSDR_N"/>
    <property type="match status" value="1"/>
</dbReference>
<comment type="catalytic activity">
    <reaction evidence="1 10">
        <text>Endonucleolytic cleavage of DNA to give random double-stranded fragments with terminal 5'-phosphates, ATP is simultaneously hydrolyzed.</text>
        <dbReference type="EC" id="3.1.21.3"/>
    </reaction>
</comment>
<dbReference type="InterPro" id="IPR051268">
    <property type="entry name" value="Type-I_R_enzyme_R_subunit"/>
</dbReference>
<dbReference type="CDD" id="cd22332">
    <property type="entry name" value="HsdR_N"/>
    <property type="match status" value="1"/>
</dbReference>
<evidence type="ECO:0000259" key="11">
    <source>
        <dbReference type="PROSITE" id="PS51192"/>
    </source>
</evidence>
<accession>A0ABW0NV69</accession>
<evidence type="ECO:0000313" key="12">
    <source>
        <dbReference type="EMBL" id="MFC5503995.1"/>
    </source>
</evidence>
<evidence type="ECO:0000256" key="6">
    <source>
        <dbReference type="ARBA" id="ARBA00022759"/>
    </source>
</evidence>
<dbReference type="SMART" id="SM00487">
    <property type="entry name" value="DEXDc"/>
    <property type="match status" value="1"/>
</dbReference>
<keyword evidence="9 10" id="KW-0238">DNA-binding</keyword>
<dbReference type="GO" id="GO:0009035">
    <property type="term" value="F:type I site-specific deoxyribonuclease activity"/>
    <property type="evidence" value="ECO:0007669"/>
    <property type="project" value="UniProtKB-EC"/>
</dbReference>
<comment type="subunit">
    <text evidence="10">The type I restriction/modification system is composed of three polypeptides R, M and S.</text>
</comment>
<feature type="domain" description="Helicase ATP-binding" evidence="11">
    <location>
        <begin position="267"/>
        <end position="434"/>
    </location>
</feature>
<keyword evidence="6 12" id="KW-0255">Endonuclease</keyword>
<keyword evidence="13" id="KW-1185">Reference proteome</keyword>
<dbReference type="InterPro" id="IPR040980">
    <property type="entry name" value="SWI2_SNF2"/>
</dbReference>
<evidence type="ECO:0000256" key="4">
    <source>
        <dbReference type="ARBA" id="ARBA00022741"/>
    </source>
</evidence>
<keyword evidence="4 10" id="KW-0547">Nucleotide-binding</keyword>
<dbReference type="Gene3D" id="3.40.50.300">
    <property type="entry name" value="P-loop containing nucleotide triphosphate hydrolases"/>
    <property type="match status" value="2"/>
</dbReference>
<dbReference type="InterPro" id="IPR014001">
    <property type="entry name" value="Helicase_ATP-bd"/>
</dbReference>
<evidence type="ECO:0000313" key="13">
    <source>
        <dbReference type="Proteomes" id="UP001596060"/>
    </source>
</evidence>
<evidence type="ECO:0000256" key="5">
    <source>
        <dbReference type="ARBA" id="ARBA00022747"/>
    </source>
</evidence>
<dbReference type="Proteomes" id="UP001596060">
    <property type="component" value="Unassembled WGS sequence"/>
</dbReference>
<reference evidence="13" key="1">
    <citation type="journal article" date="2019" name="Int. J. Syst. Evol. Microbiol.">
        <title>The Global Catalogue of Microorganisms (GCM) 10K type strain sequencing project: providing services to taxonomists for standard genome sequencing and annotation.</title>
        <authorList>
            <consortium name="The Broad Institute Genomics Platform"/>
            <consortium name="The Broad Institute Genome Sequencing Center for Infectious Disease"/>
            <person name="Wu L."/>
            <person name="Ma J."/>
        </authorList>
    </citation>
    <scope>NUCLEOTIDE SEQUENCE [LARGE SCALE GENOMIC DNA]</scope>
    <source>
        <strain evidence="13">CCUG 43117</strain>
    </source>
</reference>
<dbReference type="Pfam" id="PF18766">
    <property type="entry name" value="SWI2_SNF2"/>
    <property type="match status" value="1"/>
</dbReference>
<organism evidence="12 13">
    <name type="scientific">Bosea massiliensis</name>
    <dbReference type="NCBI Taxonomy" id="151419"/>
    <lineage>
        <taxon>Bacteria</taxon>
        <taxon>Pseudomonadati</taxon>
        <taxon>Pseudomonadota</taxon>
        <taxon>Alphaproteobacteria</taxon>
        <taxon>Hyphomicrobiales</taxon>
        <taxon>Boseaceae</taxon>
        <taxon>Bosea</taxon>
    </lineage>
</organism>
<evidence type="ECO:0000256" key="10">
    <source>
        <dbReference type="RuleBase" id="RU364115"/>
    </source>
</evidence>
<dbReference type="PANTHER" id="PTHR30195">
    <property type="entry name" value="TYPE I SITE-SPECIFIC DEOXYRIBONUCLEASE PROTEIN SUBUNIT M AND R"/>
    <property type="match status" value="1"/>
</dbReference>
<dbReference type="PANTHER" id="PTHR30195:SF15">
    <property type="entry name" value="TYPE I RESTRICTION ENZYME HINDI ENDONUCLEASE SUBUNIT"/>
    <property type="match status" value="1"/>
</dbReference>
<dbReference type="CDD" id="cd18030">
    <property type="entry name" value="DEXHc_RE_I_HsdR"/>
    <property type="match status" value="1"/>
</dbReference>
<evidence type="ECO:0000256" key="8">
    <source>
        <dbReference type="ARBA" id="ARBA00022840"/>
    </source>
</evidence>
<keyword evidence="3" id="KW-0540">Nuclease</keyword>
<dbReference type="EMBL" id="JBHSLU010000004">
    <property type="protein sequence ID" value="MFC5503995.1"/>
    <property type="molecule type" value="Genomic_DNA"/>
</dbReference>
<dbReference type="Gene3D" id="3.90.1570.50">
    <property type="match status" value="1"/>
</dbReference>
<sequence length="983" mass="110703">MSGFAIGEAVTVQFPMVAHAASVGWKPISPEEARRKRGGDDTMLLRDEVEAALSRFNPWMDTDIIRQVVEKLQAIAPTIEGNRDMLSWLRGERQWYDETEQRHRPVTLIDFDSLGHNVFHVTWEWKLKPPARKGNRADVMFVINGLPVCIVEHKNPKDGGAIDRGVTQLKRYEKETPELIGPPQLFNVTHLIDYWYGVTWNANRRFMARWKQEREETYKFAVQAFFEPTDFLRTLQHWILFYVEDGETRKSILRQHQRGAIDKIVARCADRIKKRALIWHTQGSGKTFTLLTAARLILQDKARFNNATVILVVDRTELEGQLKGWVEKLLGEMQSQDIPIRRAQSKDEVRDLLRADRRGLIISMIHKFEGIDRDANTRDNIYVFIDEAHRSVAKDLGTYMMAAVPNATLIGFTGTPIAKTAQGEGTFKIFGVDDEKGYLDKYSIRESIDDETTLPIRHTMAPSDMAAPVELLNKEFLELAAAEGISDVDELNKVLDRAVGLRTFLTADDRVEKVAAYVAQHFQEKVLPLGYKAFLVGVNREACAKYKRALDKLLPPEWSEAIYTESAADIVDKPLVAEVQLSPEKEADVRVLFKKPAEDPKILIVTDKLLTGYDAPVLFCMYLDKPMRDHVLLQAIARVNRPYVDANGVQKRIGLVVDFVGVLRELKKALKFDDSDVSGVIEDLDLMLAQLLDKIGKSKAEYLDVPGEGSPDERLEQVIYGRFLDPEPRKAFFEAYKELEGLWEILSPSPELRDHIGTFKRLAHLYAAVCNAYADRVGYVADLAYKTLRLVEENATQDGLGRLTKTVTFDLKTLEALRSEPGPDEGKVFNLVKGLQREADEDADAAPILQTLKDRAERILKDLESRNATGLAAMDLLAAIARERDEAIKAAKDSGLTPRAFGVYWALKADAALQNAGISAMEIAQESETQSARFPNARVNVDEQRRLRAALYRPLLGLDGESRVRVVDAVLAILLGGDPDGDA</sequence>
<keyword evidence="5 10" id="KW-0680">Restriction system</keyword>
<evidence type="ECO:0000256" key="3">
    <source>
        <dbReference type="ARBA" id="ARBA00022722"/>
    </source>
</evidence>
<name>A0ABW0NV69_9HYPH</name>
<comment type="similarity">
    <text evidence="2 10">Belongs to the HsdR family.</text>
</comment>
<dbReference type="SUPFAM" id="SSF52540">
    <property type="entry name" value="P-loop containing nucleoside triphosphate hydrolases"/>
    <property type="match status" value="1"/>
</dbReference>
<evidence type="ECO:0000256" key="7">
    <source>
        <dbReference type="ARBA" id="ARBA00022801"/>
    </source>
</evidence>
<protein>
    <recommendedName>
        <fullName evidence="10">Type I restriction enzyme endonuclease subunit</fullName>
        <shortName evidence="10">R protein</shortName>
        <ecNumber evidence="10">3.1.21.3</ecNumber>
    </recommendedName>
</protein>